<gene>
    <name evidence="1" type="ORF">BA896_004640</name>
</gene>
<dbReference type="AlphaFoldDB" id="A0A1E8PPZ5"/>
<dbReference type="InterPro" id="IPR029060">
    <property type="entry name" value="PIN-like_dom_sf"/>
</dbReference>
<protein>
    <recommendedName>
        <fullName evidence="3">PIN domain-containing protein</fullName>
    </recommendedName>
</protein>
<accession>A0A1E8PPZ5</accession>
<dbReference type="Gene3D" id="3.40.50.1010">
    <property type="entry name" value="5'-nuclease"/>
    <property type="match status" value="1"/>
</dbReference>
<comment type="caution">
    <text evidence="1">The sequence shown here is derived from an EMBL/GenBank/DDBJ whole genome shotgun (WGS) entry which is preliminary data.</text>
</comment>
<sequence length="140" mass="15258">MPTLAYLVDTDVIVAARMGSVAPTGVLAFLERVPPEARYVPVQVIAQLRAGIQHSWRREAALEALALEGWLEAVLAEYAPRLLEFDLDCAHVCARLHARGHAHGVDGQIAAMGIAYGLTVVSGRLDRFVMQALRLENPFS</sequence>
<evidence type="ECO:0000313" key="2">
    <source>
        <dbReference type="Proteomes" id="UP000092634"/>
    </source>
</evidence>
<proteinExistence type="predicted"/>
<evidence type="ECO:0000313" key="1">
    <source>
        <dbReference type="EMBL" id="OFJ48343.1"/>
    </source>
</evidence>
<reference evidence="1 2" key="1">
    <citation type="submission" date="2016-10" db="EMBL/GenBank/DDBJ databases">
        <title>Updated version of Genome Assembly of Janthinobacterium lividum ERGS5:01.</title>
        <authorList>
            <person name="Kumar R."/>
            <person name="Acharya V."/>
            <person name="Singh D."/>
        </authorList>
    </citation>
    <scope>NUCLEOTIDE SEQUENCE [LARGE SCALE GENOMIC DNA]</scope>
    <source>
        <strain evidence="1 2">ERGS5:01</strain>
    </source>
</reference>
<organism evidence="1 2">
    <name type="scientific">Janthinobacterium lividum</name>
    <dbReference type="NCBI Taxonomy" id="29581"/>
    <lineage>
        <taxon>Bacteria</taxon>
        <taxon>Pseudomonadati</taxon>
        <taxon>Pseudomonadota</taxon>
        <taxon>Betaproteobacteria</taxon>
        <taxon>Burkholderiales</taxon>
        <taxon>Oxalobacteraceae</taxon>
        <taxon>Janthinobacterium</taxon>
    </lineage>
</organism>
<dbReference type="EMBL" id="MAQB02000001">
    <property type="protein sequence ID" value="OFJ48343.1"/>
    <property type="molecule type" value="Genomic_DNA"/>
</dbReference>
<dbReference type="SUPFAM" id="SSF88723">
    <property type="entry name" value="PIN domain-like"/>
    <property type="match status" value="1"/>
</dbReference>
<evidence type="ECO:0008006" key="3">
    <source>
        <dbReference type="Google" id="ProtNLM"/>
    </source>
</evidence>
<dbReference type="Proteomes" id="UP000092634">
    <property type="component" value="Unassembled WGS sequence"/>
</dbReference>
<name>A0A1E8PPZ5_9BURK</name>